<dbReference type="InterPro" id="IPR002018">
    <property type="entry name" value="CarbesteraseB"/>
</dbReference>
<dbReference type="Pfam" id="PF00135">
    <property type="entry name" value="COesterase"/>
    <property type="match status" value="1"/>
</dbReference>
<organism evidence="5 6">
    <name type="scientific">Cyphellophora attinorum</name>
    <dbReference type="NCBI Taxonomy" id="1664694"/>
    <lineage>
        <taxon>Eukaryota</taxon>
        <taxon>Fungi</taxon>
        <taxon>Dikarya</taxon>
        <taxon>Ascomycota</taxon>
        <taxon>Pezizomycotina</taxon>
        <taxon>Eurotiomycetes</taxon>
        <taxon>Chaetothyriomycetidae</taxon>
        <taxon>Chaetothyriales</taxon>
        <taxon>Cyphellophoraceae</taxon>
        <taxon>Cyphellophora</taxon>
    </lineage>
</organism>
<dbReference type="ESTHER" id="9euro-a0a0n1hjx5">
    <property type="family name" value="Fungal_carboxylesterase_lipase"/>
</dbReference>
<protein>
    <submittedName>
        <fullName evidence="5">Putative esterase/lipase</fullName>
    </submittedName>
</protein>
<proteinExistence type="inferred from homology"/>
<dbReference type="SUPFAM" id="SSF53474">
    <property type="entry name" value="alpha/beta-Hydrolases"/>
    <property type="match status" value="1"/>
</dbReference>
<keyword evidence="6" id="KW-1185">Reference proteome</keyword>
<accession>A0A0N1HJX5</accession>
<evidence type="ECO:0000259" key="4">
    <source>
        <dbReference type="Pfam" id="PF00135"/>
    </source>
</evidence>
<keyword evidence="2" id="KW-0378">Hydrolase</keyword>
<dbReference type="RefSeq" id="XP_017994337.1">
    <property type="nucleotide sequence ID" value="XM_018145072.1"/>
</dbReference>
<dbReference type="PANTHER" id="PTHR43142:SF4">
    <property type="entry name" value="CARBOXYLIC ESTER HYDROLASE"/>
    <property type="match status" value="1"/>
</dbReference>
<dbReference type="EMBL" id="LFJN01000063">
    <property type="protein sequence ID" value="KPI34374.1"/>
    <property type="molecule type" value="Genomic_DNA"/>
</dbReference>
<dbReference type="InterPro" id="IPR029058">
    <property type="entry name" value="AB_hydrolase_fold"/>
</dbReference>
<dbReference type="Gene3D" id="3.40.50.1820">
    <property type="entry name" value="alpha/beta hydrolase"/>
    <property type="match status" value="1"/>
</dbReference>
<dbReference type="VEuPathDB" id="FungiDB:AB675_4902"/>
<reference evidence="5 6" key="1">
    <citation type="submission" date="2015-06" db="EMBL/GenBank/DDBJ databases">
        <title>Draft genome of the ant-associated black yeast Phialophora attae CBS 131958.</title>
        <authorList>
            <person name="Moreno L.F."/>
            <person name="Stielow B.J."/>
            <person name="de Hoog S."/>
            <person name="Vicente V.A."/>
            <person name="Weiss V.A."/>
            <person name="de Vries M."/>
            <person name="Cruz L.M."/>
            <person name="Souza E.M."/>
        </authorList>
    </citation>
    <scope>NUCLEOTIDE SEQUENCE [LARGE SCALE GENOMIC DNA]</scope>
    <source>
        <strain evidence="5 6">CBS 131958</strain>
    </source>
</reference>
<name>A0A0N1HJX5_9EURO</name>
<dbReference type="PROSITE" id="PS00122">
    <property type="entry name" value="CARBOXYLESTERASE_B_1"/>
    <property type="match status" value="1"/>
</dbReference>
<comment type="caution">
    <text evidence="5">The sequence shown here is derived from an EMBL/GenBank/DDBJ whole genome shotgun (WGS) entry which is preliminary data.</text>
</comment>
<evidence type="ECO:0000256" key="1">
    <source>
        <dbReference type="ARBA" id="ARBA00005964"/>
    </source>
</evidence>
<comment type="similarity">
    <text evidence="1">Belongs to the type-B carboxylesterase/lipase family.</text>
</comment>
<dbReference type="AlphaFoldDB" id="A0A0N1HJX5"/>
<feature type="domain" description="Carboxylesterase type B" evidence="4">
    <location>
        <begin position="347"/>
        <end position="761"/>
    </location>
</feature>
<dbReference type="STRING" id="1664694.A0A0N1HJX5"/>
<evidence type="ECO:0000313" key="6">
    <source>
        <dbReference type="Proteomes" id="UP000038010"/>
    </source>
</evidence>
<dbReference type="GeneID" id="28736952"/>
<evidence type="ECO:0000256" key="2">
    <source>
        <dbReference type="ARBA" id="ARBA00022801"/>
    </source>
</evidence>
<dbReference type="InterPro" id="IPR019826">
    <property type="entry name" value="Carboxylesterase_B_AS"/>
</dbReference>
<gene>
    <name evidence="5" type="ORF">AB675_4902</name>
</gene>
<dbReference type="PANTHER" id="PTHR43142">
    <property type="entry name" value="CARBOXYLIC ESTER HYDROLASE"/>
    <property type="match status" value="1"/>
</dbReference>
<dbReference type="GO" id="GO:0016787">
    <property type="term" value="F:hydrolase activity"/>
    <property type="evidence" value="ECO:0007669"/>
    <property type="project" value="UniProtKB-KW"/>
</dbReference>
<evidence type="ECO:0000256" key="3">
    <source>
        <dbReference type="SAM" id="MobiDB-lite"/>
    </source>
</evidence>
<feature type="region of interest" description="Disordered" evidence="3">
    <location>
        <begin position="32"/>
        <end position="96"/>
    </location>
</feature>
<dbReference type="Proteomes" id="UP000038010">
    <property type="component" value="Unassembled WGS sequence"/>
</dbReference>
<sequence length="812" mass="91053">MRQRHRRTRLSRKVPEAGSSLAAFEKQLLFWQPNPAEKQKRCTSSPKRPPGLRTVSTSQGGYAQGPNKNSDKDSGLRGNGSVAFPSPTSDDTAASEDAADLVHYSSGQSDLEDGQSDVEEILIQYYLQYGGGSKLPQQFLRAYRETPATFNAFLALMSNNFTDEEGQAAPIDSAELENKALREVSAQISHSPSAPASSTMLAVAVLANLRECRHEYELVDCHWNALRRMIEINGGINRLRMHQDLYTFILWLEGVVLSTVVASVAQLNTPSSRGAPEPNELEAFLCAIDQSLRSRTDISSRLSPPLLAVLQRPSHKQDRYSIGKWWRDFTYGDERNPRPHCEGCKICPQPGWPGVQADTPRTEWDEDCLQANIWVPSKSAPEEGWPVLFYIHGGFLQFGSASKSVDAMAQMFQETDLNAIVVGPAYRVNLFGFLASKELSWEAKKEQESVGNMGFWDQRTALEWTADVIGAFGGNPNNITIAGYSAGAHSVFQQLSYDLFLPDAKSLVRRAIMWSNGPGVQPKTLEDHQIGFDELLEKLNISSSESPSQKLYLLRQIPSSKLIEAVEAMRSSQFRGLSDGHFIDPALITKINNGDYGARMKRRGVKLMMGENRDEHNLYRAWKTPENSYQAVYERLCADYPASKVANILSLYAPGSELSSNYSDWVDLFGKVYADIQVHCLERGFVDKLAKAGLVVGKDVLRYRFEWRAKCVDEVWPKAWGVTHATDTAIWWWGDGQGDGLEDEEKRILKPWHDIFARFVAGHDVQWQRTGSSVVLRLTDQGTMDLWDDTRYDEGQIIWDMVNGKGDMQARI</sequence>
<evidence type="ECO:0000313" key="5">
    <source>
        <dbReference type="EMBL" id="KPI34374.1"/>
    </source>
</evidence>
<dbReference type="OrthoDB" id="6846267at2759"/>